<dbReference type="GO" id="GO:0006260">
    <property type="term" value="P:DNA replication"/>
    <property type="evidence" value="ECO:0007669"/>
    <property type="project" value="UniProtKB-KW"/>
</dbReference>
<evidence type="ECO:0000256" key="6">
    <source>
        <dbReference type="ARBA" id="ARBA00022833"/>
    </source>
</evidence>
<evidence type="ECO:0000313" key="15">
    <source>
        <dbReference type="EMBL" id="PIR03890.1"/>
    </source>
</evidence>
<dbReference type="PROSITE" id="PS00636">
    <property type="entry name" value="DNAJ_1"/>
    <property type="match status" value="1"/>
</dbReference>
<name>A0A2H0N4R5_9BACT</name>
<keyword evidence="4 11" id="KW-0677">Repeat</keyword>
<dbReference type="Pfam" id="PF01556">
    <property type="entry name" value="DnaJ_C"/>
    <property type="match status" value="1"/>
</dbReference>
<feature type="domain" description="CR-type" evidence="14">
    <location>
        <begin position="145"/>
        <end position="227"/>
    </location>
</feature>
<evidence type="ECO:0000256" key="3">
    <source>
        <dbReference type="ARBA" id="ARBA00022723"/>
    </source>
</evidence>
<dbReference type="InterPro" id="IPR012724">
    <property type="entry name" value="DnaJ"/>
</dbReference>
<evidence type="ECO:0000256" key="9">
    <source>
        <dbReference type="ARBA" id="ARBA00061004"/>
    </source>
</evidence>
<keyword evidence="5 11" id="KW-0863">Zinc-finger</keyword>
<dbReference type="Gene3D" id="2.10.230.10">
    <property type="entry name" value="Heat shock protein DnaJ, cysteine-rich domain"/>
    <property type="match status" value="1"/>
</dbReference>
<feature type="binding site" evidence="11">
    <location>
        <position position="218"/>
    </location>
    <ligand>
        <name>Zn(2+)</name>
        <dbReference type="ChEBI" id="CHEBI:29105"/>
        <label>1</label>
    </ligand>
</feature>
<comment type="caution">
    <text evidence="15">The sequence shown here is derived from an EMBL/GenBank/DDBJ whole genome shotgun (WGS) entry which is preliminary data.</text>
</comment>
<sequence>MSKDYYKTLGVEKGASEEEIKKAFRKMAHKYHPDKKGGDEEKFKEVNEAYQVLGDAQKRKQYDQFGADFDQQGGFGGGANWDDFMRASRGQGGDFGGMNFGGIDLGDIFGEMFGFGGGRGGQRGQRRGRDIQVDIEVSFEDAAFGTEKEIKLAKNNPCDVCTGSGAEPGSSHKTCESCGGKGQVRRVQQTMFGAMQAVSDCPNCAGSGQIIEKKCKHCGGDGVKRSDSTLKVKVPAGIHDRASIRLSSHGEYPGAGGQAGDLYVVVHIKPHKEFVRKEYDVYSKARISYSQAVLGDKIDIPTLDGEKKLVIPSGTASHQQLRLKGLGVPHLQGSGRGDHYVQVIVDIPKKVSRKVKKLLEELQDELEK</sequence>
<dbReference type="GO" id="GO:0031072">
    <property type="term" value="F:heat shock protein binding"/>
    <property type="evidence" value="ECO:0007669"/>
    <property type="project" value="InterPro"/>
</dbReference>
<dbReference type="Gene3D" id="2.60.260.20">
    <property type="entry name" value="Urease metallochaperone UreE, N-terminal domain"/>
    <property type="match status" value="2"/>
</dbReference>
<keyword evidence="6 11" id="KW-0862">Zinc</keyword>
<protein>
    <recommendedName>
        <fullName evidence="10 11">Chaperone protein DnaJ</fullName>
    </recommendedName>
</protein>
<evidence type="ECO:0000256" key="5">
    <source>
        <dbReference type="ARBA" id="ARBA00022771"/>
    </source>
</evidence>
<reference evidence="15 16" key="1">
    <citation type="submission" date="2017-09" db="EMBL/GenBank/DDBJ databases">
        <title>Depth-based differentiation of microbial function through sediment-hosted aquifers and enrichment of novel symbionts in the deep terrestrial subsurface.</title>
        <authorList>
            <person name="Probst A.J."/>
            <person name="Ladd B."/>
            <person name="Jarett J.K."/>
            <person name="Geller-Mcgrath D.E."/>
            <person name="Sieber C.M."/>
            <person name="Emerson J.B."/>
            <person name="Anantharaman K."/>
            <person name="Thomas B.C."/>
            <person name="Malmstrom R."/>
            <person name="Stieglmeier M."/>
            <person name="Klingl A."/>
            <person name="Woyke T."/>
            <person name="Ryan C.M."/>
            <person name="Banfield J.F."/>
        </authorList>
    </citation>
    <scope>NUCLEOTIDE SEQUENCE [LARGE SCALE GENOMIC DNA]</scope>
    <source>
        <strain evidence="15">CG11_big_fil_rev_8_21_14_0_20_39_34</strain>
    </source>
</reference>
<keyword evidence="8 11" id="KW-0143">Chaperone</keyword>
<dbReference type="GO" id="GO:0005737">
    <property type="term" value="C:cytoplasm"/>
    <property type="evidence" value="ECO:0007669"/>
    <property type="project" value="UniProtKB-SubCell"/>
</dbReference>
<comment type="cofactor">
    <cofactor evidence="11">
        <name>Zn(2+)</name>
        <dbReference type="ChEBI" id="CHEBI:29105"/>
    </cofactor>
    <text evidence="11">Binds 2 Zn(2+) ions per monomer.</text>
</comment>
<feature type="repeat" description="CXXCXGXG motif" evidence="11">
    <location>
        <begin position="158"/>
        <end position="165"/>
    </location>
</feature>
<feature type="binding site" evidence="11">
    <location>
        <position position="204"/>
    </location>
    <ligand>
        <name>Zn(2+)</name>
        <dbReference type="ChEBI" id="CHEBI:29105"/>
        <label>2</label>
    </ligand>
</feature>
<dbReference type="PANTHER" id="PTHR43096">
    <property type="entry name" value="DNAJ HOMOLOG 1, MITOCHONDRIAL-RELATED"/>
    <property type="match status" value="1"/>
</dbReference>
<keyword evidence="2 11" id="KW-0235">DNA replication</keyword>
<dbReference type="InterPro" id="IPR001623">
    <property type="entry name" value="DnaJ_domain"/>
</dbReference>
<evidence type="ECO:0000256" key="7">
    <source>
        <dbReference type="ARBA" id="ARBA00023016"/>
    </source>
</evidence>
<keyword evidence="7 11" id="KW-0346">Stress response</keyword>
<evidence type="ECO:0000313" key="16">
    <source>
        <dbReference type="Proteomes" id="UP000229600"/>
    </source>
</evidence>
<dbReference type="GO" id="GO:0051082">
    <property type="term" value="F:unfolded protein binding"/>
    <property type="evidence" value="ECO:0007669"/>
    <property type="project" value="UniProtKB-UniRule"/>
</dbReference>
<dbReference type="InterPro" id="IPR002939">
    <property type="entry name" value="DnaJ_C"/>
</dbReference>
<comment type="subcellular location">
    <subcellularLocation>
        <location evidence="11">Cytoplasm</location>
    </subcellularLocation>
</comment>
<evidence type="ECO:0000256" key="10">
    <source>
        <dbReference type="ARBA" id="ARBA00067609"/>
    </source>
</evidence>
<feature type="binding site" evidence="11">
    <location>
        <position position="215"/>
    </location>
    <ligand>
        <name>Zn(2+)</name>
        <dbReference type="ChEBI" id="CHEBI:29105"/>
        <label>1</label>
    </ligand>
</feature>
<accession>A0A2H0N4R5</accession>
<feature type="binding site" evidence="11">
    <location>
        <position position="201"/>
    </location>
    <ligand>
        <name>Zn(2+)</name>
        <dbReference type="ChEBI" id="CHEBI:29105"/>
        <label>2</label>
    </ligand>
</feature>
<evidence type="ECO:0000259" key="13">
    <source>
        <dbReference type="PROSITE" id="PS50076"/>
    </source>
</evidence>
<dbReference type="InterPro" id="IPR001305">
    <property type="entry name" value="HSP_DnaJ_Cys-rich_dom"/>
</dbReference>
<feature type="zinc finger region" description="CR-type" evidence="12">
    <location>
        <begin position="145"/>
        <end position="227"/>
    </location>
</feature>
<dbReference type="Gene3D" id="1.10.287.110">
    <property type="entry name" value="DnaJ domain"/>
    <property type="match status" value="1"/>
</dbReference>
<comment type="domain">
    <text evidence="11">The J domain is necessary and sufficient to stimulate DnaK ATPase activity. Zinc center 1 plays an important role in the autonomous, DnaK-independent chaperone activity of DnaJ. Zinc center 2 is essential for interaction with DnaK and for DnaJ activity.</text>
</comment>
<dbReference type="NCBIfam" id="NF008035">
    <property type="entry name" value="PRK10767.1"/>
    <property type="match status" value="1"/>
</dbReference>
<evidence type="ECO:0000256" key="8">
    <source>
        <dbReference type="ARBA" id="ARBA00023186"/>
    </source>
</evidence>
<dbReference type="GO" id="GO:0009408">
    <property type="term" value="P:response to heat"/>
    <property type="evidence" value="ECO:0007669"/>
    <property type="project" value="InterPro"/>
</dbReference>
<dbReference type="Proteomes" id="UP000229600">
    <property type="component" value="Unassembled WGS sequence"/>
</dbReference>
<dbReference type="InterPro" id="IPR036410">
    <property type="entry name" value="HSP_DnaJ_Cys-rich_dom_sf"/>
</dbReference>
<dbReference type="SMART" id="SM00271">
    <property type="entry name" value="DnaJ"/>
    <property type="match status" value="1"/>
</dbReference>
<dbReference type="SUPFAM" id="SSF49493">
    <property type="entry name" value="HSP40/DnaJ peptide-binding domain"/>
    <property type="match status" value="2"/>
</dbReference>
<organism evidence="15 16">
    <name type="scientific">Candidatus Magasanikbacteria bacterium CG11_big_fil_rev_8_21_14_0_20_39_34</name>
    <dbReference type="NCBI Taxonomy" id="1974653"/>
    <lineage>
        <taxon>Bacteria</taxon>
        <taxon>Candidatus Magasanikiibacteriota</taxon>
    </lineage>
</organism>
<dbReference type="PRINTS" id="PR00625">
    <property type="entry name" value="JDOMAIN"/>
</dbReference>
<feature type="repeat" description="CXXCXGXG motif" evidence="11">
    <location>
        <begin position="201"/>
        <end position="208"/>
    </location>
</feature>
<evidence type="ECO:0000256" key="11">
    <source>
        <dbReference type="HAMAP-Rule" id="MF_01152"/>
    </source>
</evidence>
<dbReference type="PROSITE" id="PS50076">
    <property type="entry name" value="DNAJ_2"/>
    <property type="match status" value="1"/>
</dbReference>
<feature type="repeat" description="CXXCXGXG motif" evidence="11">
    <location>
        <begin position="215"/>
        <end position="222"/>
    </location>
</feature>
<feature type="binding site" evidence="11">
    <location>
        <position position="158"/>
    </location>
    <ligand>
        <name>Zn(2+)</name>
        <dbReference type="ChEBI" id="CHEBI:29105"/>
        <label>1</label>
    </ligand>
</feature>
<dbReference type="Pfam" id="PF00684">
    <property type="entry name" value="DnaJ_CXXCXGXG"/>
    <property type="match status" value="1"/>
</dbReference>
<dbReference type="FunFam" id="2.10.230.10:FF:000002">
    <property type="entry name" value="Molecular chaperone DnaJ"/>
    <property type="match status" value="1"/>
</dbReference>
<dbReference type="CDD" id="cd06257">
    <property type="entry name" value="DnaJ"/>
    <property type="match status" value="1"/>
</dbReference>
<dbReference type="AlphaFoldDB" id="A0A2H0N4R5"/>
<dbReference type="SUPFAM" id="SSF46565">
    <property type="entry name" value="Chaperone J-domain"/>
    <property type="match status" value="1"/>
</dbReference>
<dbReference type="GO" id="GO:0008270">
    <property type="term" value="F:zinc ion binding"/>
    <property type="evidence" value="ECO:0007669"/>
    <property type="project" value="UniProtKB-UniRule"/>
</dbReference>
<feature type="domain" description="J" evidence="13">
    <location>
        <begin position="4"/>
        <end position="66"/>
    </location>
</feature>
<feature type="repeat" description="CXXCXGXG motif" evidence="11">
    <location>
        <begin position="175"/>
        <end position="182"/>
    </location>
</feature>
<feature type="binding site" evidence="11">
    <location>
        <position position="161"/>
    </location>
    <ligand>
        <name>Zn(2+)</name>
        <dbReference type="ChEBI" id="CHEBI:29105"/>
        <label>1</label>
    </ligand>
</feature>
<dbReference type="NCBIfam" id="TIGR02349">
    <property type="entry name" value="DnaJ_bact"/>
    <property type="match status" value="1"/>
</dbReference>
<proteinExistence type="inferred from homology"/>
<dbReference type="InterPro" id="IPR008971">
    <property type="entry name" value="HSP40/DnaJ_pept-bd"/>
</dbReference>
<evidence type="ECO:0000259" key="14">
    <source>
        <dbReference type="PROSITE" id="PS51188"/>
    </source>
</evidence>
<dbReference type="PANTHER" id="PTHR43096:SF48">
    <property type="entry name" value="CHAPERONE PROTEIN DNAJ"/>
    <property type="match status" value="1"/>
</dbReference>
<dbReference type="GO" id="GO:0042026">
    <property type="term" value="P:protein refolding"/>
    <property type="evidence" value="ECO:0007669"/>
    <property type="project" value="TreeGrafter"/>
</dbReference>
<evidence type="ECO:0000256" key="4">
    <source>
        <dbReference type="ARBA" id="ARBA00022737"/>
    </source>
</evidence>
<comment type="similarity">
    <text evidence="9 11">Belongs to the DnaJ family.</text>
</comment>
<feature type="binding site" evidence="11">
    <location>
        <position position="175"/>
    </location>
    <ligand>
        <name>Zn(2+)</name>
        <dbReference type="ChEBI" id="CHEBI:29105"/>
        <label>2</label>
    </ligand>
</feature>
<dbReference type="InterPro" id="IPR018253">
    <property type="entry name" value="DnaJ_domain_CS"/>
</dbReference>
<dbReference type="GO" id="GO:0005524">
    <property type="term" value="F:ATP binding"/>
    <property type="evidence" value="ECO:0007669"/>
    <property type="project" value="InterPro"/>
</dbReference>
<comment type="subunit">
    <text evidence="11">Homodimer.</text>
</comment>
<gene>
    <name evidence="11 15" type="primary">dnaJ</name>
    <name evidence="15" type="ORF">COV59_04290</name>
</gene>
<dbReference type="InterPro" id="IPR036869">
    <property type="entry name" value="J_dom_sf"/>
</dbReference>
<dbReference type="Pfam" id="PF00226">
    <property type="entry name" value="DnaJ"/>
    <property type="match status" value="1"/>
</dbReference>
<dbReference type="CDD" id="cd10747">
    <property type="entry name" value="DnaJ_C"/>
    <property type="match status" value="1"/>
</dbReference>
<evidence type="ECO:0000256" key="1">
    <source>
        <dbReference type="ARBA" id="ARBA00022490"/>
    </source>
</evidence>
<keyword evidence="3 11" id="KW-0479">Metal-binding</keyword>
<keyword evidence="1 11" id="KW-0963">Cytoplasm</keyword>
<evidence type="ECO:0000256" key="12">
    <source>
        <dbReference type="PROSITE-ProRule" id="PRU00546"/>
    </source>
</evidence>
<evidence type="ECO:0000256" key="2">
    <source>
        <dbReference type="ARBA" id="ARBA00022705"/>
    </source>
</evidence>
<dbReference type="EMBL" id="PCWN01000008">
    <property type="protein sequence ID" value="PIR03890.1"/>
    <property type="molecule type" value="Genomic_DNA"/>
</dbReference>
<dbReference type="HAMAP" id="MF_01152">
    <property type="entry name" value="DnaJ"/>
    <property type="match status" value="1"/>
</dbReference>
<dbReference type="FunFam" id="2.60.260.20:FF:000005">
    <property type="entry name" value="Chaperone protein dnaJ 1, mitochondrial"/>
    <property type="match status" value="1"/>
</dbReference>
<dbReference type="SUPFAM" id="SSF57938">
    <property type="entry name" value="DnaJ/Hsp40 cysteine-rich domain"/>
    <property type="match status" value="1"/>
</dbReference>
<dbReference type="PROSITE" id="PS51188">
    <property type="entry name" value="ZF_CR"/>
    <property type="match status" value="1"/>
</dbReference>
<feature type="binding site" evidence="11">
    <location>
        <position position="178"/>
    </location>
    <ligand>
        <name>Zn(2+)</name>
        <dbReference type="ChEBI" id="CHEBI:29105"/>
        <label>2</label>
    </ligand>
</feature>
<comment type="function">
    <text evidence="11">Participates actively in the response to hyperosmotic and heat shock by preventing the aggregation of stress-denatured proteins and by disaggregating proteins, also in an autonomous, DnaK-independent fashion. Unfolded proteins bind initially to DnaJ; upon interaction with the DnaJ-bound protein, DnaK hydrolyzes its bound ATP, resulting in the formation of a stable complex. GrpE releases ADP from DnaK; ATP binding to DnaK triggers the release of the substrate protein, thus completing the reaction cycle. Several rounds of ATP-dependent interactions between DnaJ, DnaK and GrpE are required for fully efficient folding. Also involved, together with DnaK and GrpE, in the DNA replication of plasmids through activation of initiation proteins.</text>
</comment>